<gene>
    <name evidence="1" type="ORF">JY651_12460</name>
</gene>
<organism evidence="1 2">
    <name type="scientific">Pyxidicoccus parkwayensis</name>
    <dbReference type="NCBI Taxonomy" id="2813578"/>
    <lineage>
        <taxon>Bacteria</taxon>
        <taxon>Pseudomonadati</taxon>
        <taxon>Myxococcota</taxon>
        <taxon>Myxococcia</taxon>
        <taxon>Myxococcales</taxon>
        <taxon>Cystobacterineae</taxon>
        <taxon>Myxococcaceae</taxon>
        <taxon>Pyxidicoccus</taxon>
    </lineage>
</organism>
<evidence type="ECO:0000313" key="2">
    <source>
        <dbReference type="Proteomes" id="UP000662747"/>
    </source>
</evidence>
<dbReference type="EMBL" id="CP071090">
    <property type="protein sequence ID" value="QSQ25687.1"/>
    <property type="molecule type" value="Genomic_DNA"/>
</dbReference>
<sequence length="462" mass="51500">MPYAIGSGAEDTDVGRSIQQVKALNNGRAVYNDSRMLVFDHPDECWFHSADFRLHVWSQGALLEEERVPSPAAARERVFLVQKLDGLYVDIALFEGTAIITRGSFGGRCTQTRLKPTDVEALTAHYRKLGFERVYGWNVSRERLVRRELRLTQPGLVRAEQVQVDGAVRLTVSTRVVGTEKTVAEERTLFASREQAVAAAEQRLFALEQEGLSPFTMSKPQGTEMNPEPPALPQVELTAFARPETPHAAVDAAVARLTELHHKLRAGHFIVELLQLDADGDRLDSMGHGQFFRDLHAKRFGRWLRPVEAPAEGSSFDYFVRRYGTATWVVKWAGKVPTHYSGNVSGGGQCVLEVNADEYNVQELAEQFEQPLPGLAEAHVFHGGWHDGLSFIFDRRTRTPEGEFGIHAFGENDPGASWPEQPLTPDAIQPFGFWLFDRVEAICQTLVPELLEVQPPPSHAGA</sequence>
<dbReference type="RefSeq" id="WP_206727240.1">
    <property type="nucleotide sequence ID" value="NZ_CP071090.1"/>
</dbReference>
<dbReference type="Proteomes" id="UP000662747">
    <property type="component" value="Chromosome"/>
</dbReference>
<proteinExistence type="predicted"/>
<protein>
    <submittedName>
        <fullName evidence="1">Uncharacterized protein</fullName>
    </submittedName>
</protein>
<keyword evidence="2" id="KW-1185">Reference proteome</keyword>
<evidence type="ECO:0000313" key="1">
    <source>
        <dbReference type="EMBL" id="QSQ25687.1"/>
    </source>
</evidence>
<accession>A0ABX7P5C4</accession>
<reference evidence="1 2" key="1">
    <citation type="submission" date="2021-02" db="EMBL/GenBank/DDBJ databases">
        <title>De Novo genome assembly of isolated myxobacteria.</title>
        <authorList>
            <person name="Stevens D.C."/>
        </authorList>
    </citation>
    <scope>NUCLEOTIDE SEQUENCE [LARGE SCALE GENOMIC DNA]</scope>
    <source>
        <strain evidence="2">SCPEA02</strain>
    </source>
</reference>
<name>A0ABX7P5C4_9BACT</name>